<dbReference type="GO" id="GO:0016787">
    <property type="term" value="F:hydrolase activity"/>
    <property type="evidence" value="ECO:0007669"/>
    <property type="project" value="UniProtKB-UniRule"/>
</dbReference>
<dbReference type="OrthoDB" id="1658288at2759"/>
<keyword evidence="7" id="KW-1185">Reference proteome</keyword>
<dbReference type="PROSITE" id="PS51635">
    <property type="entry name" value="PNPLA"/>
    <property type="match status" value="1"/>
</dbReference>
<name>F4PJH9_CACFS</name>
<feature type="compositionally biased region" description="Low complexity" evidence="3">
    <location>
        <begin position="165"/>
        <end position="177"/>
    </location>
</feature>
<sequence>MSFDRTSSKRNLQESGSASSGWLGIWEGNEEEEKDGGNIKRNERGQIGDWSSFMIAMDDEGGKELQRSMSTMKFDLPKQPPQQDILVVNRQRTSQPTLKTSSGMPPPPTTTTTTTTTTTPLKFSGSIPKDSNSKQQSPPTCNLSTTPTSPSQLNNFFFKQKQTTSISNSNSKDSNSKLQYQRQVTGSNLAASIHYNNNNSSSSSSPQPITTFVDSPRGSDDSSTTPLSSSPINLSGGIPFNKFSSSSPPLSTPPQSSSVGSGGGGDSGFLNFFRKKKVQLDGKTKYGSIDSATNSNMLGSSGGDDSNTPREVESTFDDRSTVYSGIGGASDTYSEYTVDDNMSTFSGVTISPMQDLGFSVSSDKIMEGWMERASSRSSWKKHWFVLRGIHLEYYKGWWEDKSSLPQDKFSNAKEKESSEKGKITLNYWYTFSKVTCEDSKFVFSIVQSSEVEKADKKNKLKFRCENEDIARKWVQECESVIKKRKETTVTLRPLIAADHRQAGGRRGTLLGNTPPFIPPLNTANLGDHSAQGAVTPRGGNISPNSIVPPPSGYTFEDEHRPTNIGGFITSSDQLVIPKELTEDLEQDEKKVLETVISLLDEFKPQPLPEGVSISDYRNKPRSPDGKYRILSLDGGGLRSVMVCVLIERIVKKFPRFLDYVDVFTGTSAGSIVAAGLAMQYPPKGTRRVLELTALPVFGKKRVGLNMGNAKYVNRLLRAACYVFFQKHSEYPPKAKQTAPEVRRWMPQLFHNILPNSTDPINNKQQSKMQQKQHLQSNLPIQDDWRTQEIVGDALLRSGSAPTFFPSYQNFIDGGVFCNNPAIAAISLASNPYRDNIGMDKMICLSLGTGISPQVMEGADGEEFDYGILQWASRLGNLFMGSQVDFLTQLCENMLAERYFRLNPLLGEHTSMDDPKLVSELATLANQVDLTETFAWIEKHWFPVAPLSPTATAAATAAAATNTTTPPLTSADELNLFAQLTSNFDIHHWTLFCIFMSTLHYLNSFCRCSPY</sequence>
<feature type="compositionally biased region" description="Low complexity" evidence="3">
    <location>
        <begin position="110"/>
        <end position="120"/>
    </location>
</feature>
<dbReference type="Gene3D" id="2.30.29.30">
    <property type="entry name" value="Pleckstrin-homology domain (PH domain)/Phosphotyrosine-binding domain (PTB)"/>
    <property type="match status" value="1"/>
</dbReference>
<dbReference type="Pfam" id="PF01734">
    <property type="entry name" value="Patatin"/>
    <property type="match status" value="1"/>
</dbReference>
<dbReference type="PANTHER" id="PTHR24138">
    <property type="entry name" value="INTRACELLLAR PHOSPHOLIPASE A FAMILY"/>
    <property type="match status" value="1"/>
</dbReference>
<dbReference type="SUPFAM" id="SSF50729">
    <property type="entry name" value="PH domain-like"/>
    <property type="match status" value="1"/>
</dbReference>
<keyword evidence="2" id="KW-0442">Lipid degradation</keyword>
<dbReference type="KEGG" id="dfa:DFA_06615"/>
<accession>F4PJH9</accession>
<feature type="domain" description="PNPLA" evidence="5">
    <location>
        <begin position="630"/>
        <end position="825"/>
    </location>
</feature>
<feature type="compositionally biased region" description="Basic and acidic residues" evidence="3">
    <location>
        <begin position="35"/>
        <end position="46"/>
    </location>
</feature>
<feature type="compositionally biased region" description="Low complexity" evidence="3">
    <location>
        <begin position="244"/>
        <end position="259"/>
    </location>
</feature>
<evidence type="ECO:0000256" key="3">
    <source>
        <dbReference type="SAM" id="MobiDB-lite"/>
    </source>
</evidence>
<dbReference type="InterPro" id="IPR016035">
    <property type="entry name" value="Acyl_Trfase/lysoPLipase"/>
</dbReference>
<dbReference type="Gene3D" id="3.40.1090.10">
    <property type="entry name" value="Cytosolic phospholipase A2 catalytic domain"/>
    <property type="match status" value="1"/>
</dbReference>
<evidence type="ECO:0000256" key="1">
    <source>
        <dbReference type="ARBA" id="ARBA00023098"/>
    </source>
</evidence>
<gene>
    <name evidence="6" type="ORF">DFA_06615</name>
</gene>
<feature type="short sequence motif" description="GXSXG" evidence="2">
    <location>
        <begin position="665"/>
        <end position="669"/>
    </location>
</feature>
<dbReference type="InterPro" id="IPR002641">
    <property type="entry name" value="PNPLA_dom"/>
</dbReference>
<feature type="short sequence motif" description="DGA/G" evidence="2">
    <location>
        <begin position="812"/>
        <end position="814"/>
    </location>
</feature>
<dbReference type="InterPro" id="IPR001849">
    <property type="entry name" value="PH_domain"/>
</dbReference>
<feature type="compositionally biased region" description="Basic and acidic residues" evidence="3">
    <location>
        <begin position="307"/>
        <end position="320"/>
    </location>
</feature>
<feature type="compositionally biased region" description="Low complexity" evidence="3">
    <location>
        <begin position="221"/>
        <end position="235"/>
    </location>
</feature>
<keyword evidence="2" id="KW-0378">Hydrolase</keyword>
<feature type="region of interest" description="Disordered" evidence="3">
    <location>
        <begin position="1"/>
        <end position="263"/>
    </location>
</feature>
<organism evidence="6 7">
    <name type="scientific">Cavenderia fasciculata</name>
    <name type="common">Slime mold</name>
    <name type="synonym">Dictyostelium fasciculatum</name>
    <dbReference type="NCBI Taxonomy" id="261658"/>
    <lineage>
        <taxon>Eukaryota</taxon>
        <taxon>Amoebozoa</taxon>
        <taxon>Evosea</taxon>
        <taxon>Eumycetozoa</taxon>
        <taxon>Dictyostelia</taxon>
        <taxon>Acytosteliales</taxon>
        <taxon>Cavenderiaceae</taxon>
        <taxon>Cavenderia</taxon>
    </lineage>
</organism>
<feature type="compositionally biased region" description="Polar residues" evidence="3">
    <location>
        <begin position="129"/>
        <end position="164"/>
    </location>
</feature>
<feature type="compositionally biased region" description="Polar residues" evidence="3">
    <location>
        <begin position="90"/>
        <end position="103"/>
    </location>
</feature>
<feature type="active site" description="Nucleophile" evidence="2">
    <location>
        <position position="667"/>
    </location>
</feature>
<dbReference type="RefSeq" id="XP_004362316.1">
    <property type="nucleotide sequence ID" value="XM_004362259.1"/>
</dbReference>
<dbReference type="CDD" id="cd00821">
    <property type="entry name" value="PH"/>
    <property type="match status" value="1"/>
</dbReference>
<dbReference type="EMBL" id="GL883007">
    <property type="protein sequence ID" value="EGG24465.1"/>
    <property type="molecule type" value="Genomic_DNA"/>
</dbReference>
<dbReference type="SUPFAM" id="SSF52151">
    <property type="entry name" value="FabD/lysophospholipase-like"/>
    <property type="match status" value="1"/>
</dbReference>
<evidence type="ECO:0000259" key="4">
    <source>
        <dbReference type="PROSITE" id="PS50003"/>
    </source>
</evidence>
<dbReference type="InterPro" id="IPR047156">
    <property type="entry name" value="Teg/CotR/CapV-like"/>
</dbReference>
<feature type="region of interest" description="Disordered" evidence="3">
    <location>
        <begin position="286"/>
        <end position="323"/>
    </location>
</feature>
<protein>
    <submittedName>
        <fullName evidence="6">Pleckstrin domain-containing protein</fullName>
    </submittedName>
</protein>
<dbReference type="OMA" id="GIWEGNE"/>
<dbReference type="GO" id="GO:0016042">
    <property type="term" value="P:lipid catabolic process"/>
    <property type="evidence" value="ECO:0007669"/>
    <property type="project" value="UniProtKB-UniRule"/>
</dbReference>
<dbReference type="SMART" id="SM00233">
    <property type="entry name" value="PH"/>
    <property type="match status" value="1"/>
</dbReference>
<dbReference type="GeneID" id="14876008"/>
<evidence type="ECO:0000313" key="7">
    <source>
        <dbReference type="Proteomes" id="UP000007797"/>
    </source>
</evidence>
<evidence type="ECO:0000313" key="6">
    <source>
        <dbReference type="EMBL" id="EGG24465.1"/>
    </source>
</evidence>
<dbReference type="AlphaFoldDB" id="F4PJH9"/>
<feature type="domain" description="PH" evidence="4">
    <location>
        <begin position="363"/>
        <end position="482"/>
    </location>
</feature>
<dbReference type="PROSITE" id="PS50003">
    <property type="entry name" value="PH_DOMAIN"/>
    <property type="match status" value="1"/>
</dbReference>
<dbReference type="PANTHER" id="PTHR24138:SF14">
    <property type="entry name" value="PNPLA DOMAIN-CONTAINING PROTEIN"/>
    <property type="match status" value="1"/>
</dbReference>
<evidence type="ECO:0000256" key="2">
    <source>
        <dbReference type="PROSITE-ProRule" id="PRU01161"/>
    </source>
</evidence>
<proteinExistence type="predicted"/>
<dbReference type="Pfam" id="PF00169">
    <property type="entry name" value="PH"/>
    <property type="match status" value="1"/>
</dbReference>
<feature type="compositionally biased region" description="Polar residues" evidence="3">
    <location>
        <begin position="290"/>
        <end position="306"/>
    </location>
</feature>
<reference evidence="7" key="1">
    <citation type="journal article" date="2011" name="Genome Res.">
        <title>Phylogeny-wide analysis of social amoeba genomes highlights ancient origins for complex intercellular communication.</title>
        <authorList>
            <person name="Heidel A.J."/>
            <person name="Lawal H.M."/>
            <person name="Felder M."/>
            <person name="Schilde C."/>
            <person name="Helps N.R."/>
            <person name="Tunggal B."/>
            <person name="Rivero F."/>
            <person name="John U."/>
            <person name="Schleicher M."/>
            <person name="Eichinger L."/>
            <person name="Platzer M."/>
            <person name="Noegel A.A."/>
            <person name="Schaap P."/>
            <person name="Gloeckner G."/>
        </authorList>
    </citation>
    <scope>NUCLEOTIDE SEQUENCE [LARGE SCALE GENOMIC DNA]</scope>
    <source>
        <strain evidence="7">SH3</strain>
    </source>
</reference>
<dbReference type="Proteomes" id="UP000007797">
    <property type="component" value="Unassembled WGS sequence"/>
</dbReference>
<evidence type="ECO:0000259" key="5">
    <source>
        <dbReference type="PROSITE" id="PS51635"/>
    </source>
</evidence>
<feature type="active site" description="Proton acceptor" evidence="2">
    <location>
        <position position="812"/>
    </location>
</feature>
<feature type="compositionally biased region" description="Polar residues" evidence="3">
    <location>
        <begin position="178"/>
        <end position="190"/>
    </location>
</feature>
<dbReference type="InterPro" id="IPR011993">
    <property type="entry name" value="PH-like_dom_sf"/>
</dbReference>
<keyword evidence="1 2" id="KW-0443">Lipid metabolism</keyword>
<feature type="compositionally biased region" description="Low complexity" evidence="3">
    <location>
        <begin position="196"/>
        <end position="205"/>
    </location>
</feature>
<feature type="compositionally biased region" description="Polar residues" evidence="3">
    <location>
        <begin position="9"/>
        <end position="20"/>
    </location>
</feature>
<comment type="caution">
    <text evidence="2">Lacks conserved residue(s) required for the propagation of feature annotation.</text>
</comment>